<dbReference type="SUPFAM" id="SSF55486">
    <property type="entry name" value="Metalloproteases ('zincins'), catalytic domain"/>
    <property type="match status" value="1"/>
</dbReference>
<keyword evidence="4" id="KW-0645">Protease</keyword>
<evidence type="ECO:0000256" key="2">
    <source>
        <dbReference type="ARBA" id="ARBA00010136"/>
    </source>
</evidence>
<dbReference type="InterPro" id="IPR024571">
    <property type="entry name" value="ERAP1-like_C_dom"/>
</dbReference>
<keyword evidence="9" id="KW-0735">Signal-anchor</keyword>
<evidence type="ECO:0000256" key="17">
    <source>
        <dbReference type="SAM" id="MobiDB-lite"/>
    </source>
</evidence>
<dbReference type="EMBL" id="JARK01001342">
    <property type="protein sequence ID" value="EYC29638.1"/>
    <property type="molecule type" value="Genomic_DNA"/>
</dbReference>
<dbReference type="AlphaFoldDB" id="A0A016VSA9"/>
<dbReference type="FunFam" id="1.10.390.10:FF:000006">
    <property type="entry name" value="Puromycin-sensitive aminopeptidase"/>
    <property type="match status" value="1"/>
</dbReference>
<feature type="binding site" evidence="15">
    <location>
        <position position="521"/>
    </location>
    <ligand>
        <name>Zn(2+)</name>
        <dbReference type="ChEBI" id="CHEBI:29105"/>
        <note>catalytic</note>
    </ligand>
</feature>
<keyword evidence="10 18" id="KW-1133">Transmembrane helix</keyword>
<comment type="cofactor">
    <cofactor evidence="15">
        <name>Zn(2+)</name>
        <dbReference type="ChEBI" id="CHEBI:29105"/>
    </cofactor>
    <text evidence="15">Binds 1 zinc ion per subunit.</text>
</comment>
<accession>A0A016VSA9</accession>
<evidence type="ECO:0000256" key="15">
    <source>
        <dbReference type="PIRSR" id="PIRSR634016-3"/>
    </source>
</evidence>
<feature type="transmembrane region" description="Helical" evidence="18">
    <location>
        <begin position="39"/>
        <end position="65"/>
    </location>
</feature>
<feature type="active site" description="Proton acceptor" evidence="14">
    <location>
        <position position="499"/>
    </location>
</feature>
<dbReference type="GO" id="GO:0008270">
    <property type="term" value="F:zinc ion binding"/>
    <property type="evidence" value="ECO:0007669"/>
    <property type="project" value="InterPro"/>
</dbReference>
<keyword evidence="3" id="KW-0031">Aminopeptidase</keyword>
<evidence type="ECO:0000259" key="21">
    <source>
        <dbReference type="Pfam" id="PF17900"/>
    </source>
</evidence>
<evidence type="ECO:0000259" key="19">
    <source>
        <dbReference type="Pfam" id="PF01433"/>
    </source>
</evidence>
<protein>
    <recommendedName>
        <fullName evidence="24">Aminopeptidase</fullName>
    </recommendedName>
</protein>
<evidence type="ECO:0000256" key="16">
    <source>
        <dbReference type="PIRSR" id="PIRSR634016-4"/>
    </source>
</evidence>
<evidence type="ECO:0000256" key="6">
    <source>
        <dbReference type="ARBA" id="ARBA00022723"/>
    </source>
</evidence>
<dbReference type="PANTHER" id="PTHR11533:SF299">
    <property type="entry name" value="AMINOPEPTIDASE"/>
    <property type="match status" value="1"/>
</dbReference>
<dbReference type="GO" id="GO:0016020">
    <property type="term" value="C:membrane"/>
    <property type="evidence" value="ECO:0007669"/>
    <property type="project" value="UniProtKB-SubCell"/>
</dbReference>
<evidence type="ECO:0000256" key="13">
    <source>
        <dbReference type="ARBA" id="ARBA00023180"/>
    </source>
</evidence>
<dbReference type="PRINTS" id="PR00756">
    <property type="entry name" value="ALADIPTASE"/>
</dbReference>
<dbReference type="InterPro" id="IPR034016">
    <property type="entry name" value="M1_APN-typ"/>
</dbReference>
<dbReference type="Gene3D" id="2.60.40.1910">
    <property type="match status" value="1"/>
</dbReference>
<dbReference type="GO" id="GO:0042277">
    <property type="term" value="F:peptide binding"/>
    <property type="evidence" value="ECO:0007669"/>
    <property type="project" value="TreeGrafter"/>
</dbReference>
<evidence type="ECO:0000256" key="4">
    <source>
        <dbReference type="ARBA" id="ARBA00022670"/>
    </source>
</evidence>
<evidence type="ECO:0000256" key="10">
    <source>
        <dbReference type="ARBA" id="ARBA00022989"/>
    </source>
</evidence>
<dbReference type="InterPro" id="IPR050344">
    <property type="entry name" value="Peptidase_M1_aminopeptidases"/>
</dbReference>
<evidence type="ECO:0000256" key="11">
    <source>
        <dbReference type="ARBA" id="ARBA00023049"/>
    </source>
</evidence>
<dbReference type="InterPro" id="IPR014782">
    <property type="entry name" value="Peptidase_M1_dom"/>
</dbReference>
<evidence type="ECO:0008006" key="24">
    <source>
        <dbReference type="Google" id="ProtNLM"/>
    </source>
</evidence>
<feature type="binding site" evidence="15">
    <location>
        <position position="502"/>
    </location>
    <ligand>
        <name>Zn(2+)</name>
        <dbReference type="ChEBI" id="CHEBI:29105"/>
        <note>catalytic</note>
    </ligand>
</feature>
<feature type="compositionally biased region" description="Acidic residues" evidence="17">
    <location>
        <begin position="166"/>
        <end position="187"/>
    </location>
</feature>
<keyword evidence="13" id="KW-0325">Glycoprotein</keyword>
<feature type="region of interest" description="Disordered" evidence="17">
    <location>
        <begin position="106"/>
        <end position="191"/>
    </location>
</feature>
<dbReference type="InterPro" id="IPR042097">
    <property type="entry name" value="Aminopeptidase_N-like_N_sf"/>
</dbReference>
<dbReference type="GO" id="GO:0006508">
    <property type="term" value="P:proteolysis"/>
    <property type="evidence" value="ECO:0007669"/>
    <property type="project" value="UniProtKB-KW"/>
</dbReference>
<dbReference type="GO" id="GO:0070006">
    <property type="term" value="F:metalloaminopeptidase activity"/>
    <property type="evidence" value="ECO:0007669"/>
    <property type="project" value="TreeGrafter"/>
</dbReference>
<evidence type="ECO:0000256" key="5">
    <source>
        <dbReference type="ARBA" id="ARBA00022692"/>
    </source>
</evidence>
<feature type="binding site" evidence="15">
    <location>
        <position position="498"/>
    </location>
    <ligand>
        <name>Zn(2+)</name>
        <dbReference type="ChEBI" id="CHEBI:29105"/>
        <note>catalytic</note>
    </ligand>
</feature>
<keyword evidence="7" id="KW-0378">Hydrolase</keyword>
<keyword evidence="11" id="KW-0482">Metalloprotease</keyword>
<dbReference type="Proteomes" id="UP000024635">
    <property type="component" value="Unassembled WGS sequence"/>
</dbReference>
<dbReference type="Gene3D" id="1.25.50.20">
    <property type="match status" value="1"/>
</dbReference>
<feature type="compositionally biased region" description="Basic and acidic residues" evidence="17">
    <location>
        <begin position="137"/>
        <end position="149"/>
    </location>
</feature>
<evidence type="ECO:0000256" key="8">
    <source>
        <dbReference type="ARBA" id="ARBA00022833"/>
    </source>
</evidence>
<dbReference type="MEROPS" id="M01.A15"/>
<reference evidence="23" key="1">
    <citation type="journal article" date="2015" name="Nat. Genet.">
        <title>The genome and transcriptome of the zoonotic hookworm Ancylostoma ceylanicum identify infection-specific gene families.</title>
        <authorList>
            <person name="Schwarz E.M."/>
            <person name="Hu Y."/>
            <person name="Antoshechkin I."/>
            <person name="Miller M.M."/>
            <person name="Sternberg P.W."/>
            <person name="Aroian R.V."/>
        </authorList>
    </citation>
    <scope>NUCLEOTIDE SEQUENCE</scope>
    <source>
        <strain evidence="23">HY135</strain>
    </source>
</reference>
<dbReference type="FunFam" id="2.60.40.1730:FF:000001">
    <property type="entry name" value="Leucyl-cystinyl aminopeptidase"/>
    <property type="match status" value="1"/>
</dbReference>
<sequence>MPDQTAVKLLYDQHDGDTVVPNIATWSVAPAARRSSAGVVVAVLTAFLMFVLGVLIGGFLHALVFPEGGSPLVLRNLAKNVSDEILLNSTDAPTTVGVVNPVEVENSTEANSSDLADDNEVEATTAGEKVVRTTTKKLSEETTTEKDVETTATEVEVEVEATTAELDPETAPAEDDEGEDSDEEDPECKDFPWKSFRLPRNVVPLSYNLTIHPNITTHNVTGSLAIDLKVLNSTKLIVLHAEDLVMTSFSLSVNGKRMEAEFFYCPDLTQWAFVMDEAVEVGDIVDLGIEFQGEVLPDLQGLYITTHTDAKGKKTKSAVTQFEPSYARKMFPCFDEPNFKATFEVSVVREPHHVVRSNMKLRLSEEHVDGLYIDVFHRTVKMSTYLLAVAILDNHDYVKRTTKNTQNPIEVRLYAPKDLIKGQSEFGLDTAIRALEYFEKYFNISYPLDKIDLLALDDFSEGAMENWGLVTFRDSTLLYSEESGSALIKEQIALIICHEVAHQWFGNLVTMDWWNDLWLNEGFANYMEFKCVDRLFPDWNIMTRFYAENIAYSQEVDGLRSSRAVSTLTPNNTNIMGLFDAISYHKAAAIIRMLQSLSGERNFQRALVQYLSKYAYGNAKGSQLWKIVEKYATLPYGVSIPNMADSYITQMGYPMIYATLSRNEVTVHNQTRFFYEDGAEDDVEWPIALHYRTSSQAESKLQWMKADHRKVTWPLEERAQWVIVNTGGLSYMKVLYDKRNYAALAKQLRTNHSAISTIDRTMILSDAFEFAKTSRLSIGTYLDLLLYAEEEMDRMAWQVIHKHARYVEGIIEETSFAHIFKDLQRTLILRPYERIGWNGNTSKTPAQKGLQVEVLRMACRLRHRDCVKQAQLRYNEWTSKKKRPSPELFGVVLNEGVRQGGIAAWDRAFTGYLEAKSPSEKFQFISALASTTQQSLISRMLRLCIEGSSFRPNTIPRVLMELSQNEVAKALTWRFFRVNYKEFARVLGDGSSLLMNSIRAMVDKFSTKEDLDEVKGFLSDKKLEYNKARLNQIYEQIELNIQWRRLNEEPLKKWLEDWDEKRRVLYRRRRRSHHHHLE</sequence>
<dbReference type="CDD" id="cd09601">
    <property type="entry name" value="M1_APN-Q_like"/>
    <property type="match status" value="1"/>
</dbReference>
<keyword evidence="12 18" id="KW-0472">Membrane</keyword>
<gene>
    <name evidence="22" type="primary">Acey_s0006.g3090</name>
    <name evidence="22" type="synonym">Acey-F49B2.6</name>
    <name evidence="22" type="ORF">Y032_0006g3090</name>
</gene>
<keyword evidence="5 18" id="KW-0812">Transmembrane</keyword>
<proteinExistence type="inferred from homology"/>
<keyword evidence="23" id="KW-1185">Reference proteome</keyword>
<dbReference type="GO" id="GO:0005737">
    <property type="term" value="C:cytoplasm"/>
    <property type="evidence" value="ECO:0007669"/>
    <property type="project" value="TreeGrafter"/>
</dbReference>
<evidence type="ECO:0000256" key="14">
    <source>
        <dbReference type="PIRSR" id="PIRSR634016-1"/>
    </source>
</evidence>
<dbReference type="GO" id="GO:0005615">
    <property type="term" value="C:extracellular space"/>
    <property type="evidence" value="ECO:0007669"/>
    <property type="project" value="TreeGrafter"/>
</dbReference>
<dbReference type="Gene3D" id="2.60.40.1730">
    <property type="entry name" value="tricorn interacting facor f3 domain"/>
    <property type="match status" value="1"/>
</dbReference>
<feature type="site" description="Transition state stabilizer" evidence="16">
    <location>
        <position position="584"/>
    </location>
</feature>
<feature type="domain" description="Peptidase M1 membrane alanine aminopeptidase" evidence="19">
    <location>
        <begin position="426"/>
        <end position="645"/>
    </location>
</feature>
<comment type="caution">
    <text evidence="22">The sequence shown here is derived from an EMBL/GenBank/DDBJ whole genome shotgun (WGS) entry which is preliminary data.</text>
</comment>
<dbReference type="InterPro" id="IPR045357">
    <property type="entry name" value="Aminopeptidase_N-like_N"/>
</dbReference>
<evidence type="ECO:0000259" key="20">
    <source>
        <dbReference type="Pfam" id="PF11838"/>
    </source>
</evidence>
<dbReference type="InterPro" id="IPR001930">
    <property type="entry name" value="Peptidase_M1"/>
</dbReference>
<evidence type="ECO:0000256" key="18">
    <source>
        <dbReference type="SAM" id="Phobius"/>
    </source>
</evidence>
<dbReference type="Pfam" id="PF17900">
    <property type="entry name" value="Peptidase_M1_N"/>
    <property type="match status" value="1"/>
</dbReference>
<organism evidence="22 23">
    <name type="scientific">Ancylostoma ceylanicum</name>
    <dbReference type="NCBI Taxonomy" id="53326"/>
    <lineage>
        <taxon>Eukaryota</taxon>
        <taxon>Metazoa</taxon>
        <taxon>Ecdysozoa</taxon>
        <taxon>Nematoda</taxon>
        <taxon>Chromadorea</taxon>
        <taxon>Rhabditida</taxon>
        <taxon>Rhabditina</taxon>
        <taxon>Rhabditomorpha</taxon>
        <taxon>Strongyloidea</taxon>
        <taxon>Ancylostomatidae</taxon>
        <taxon>Ancylostomatinae</taxon>
        <taxon>Ancylostoma</taxon>
    </lineage>
</organism>
<evidence type="ECO:0000313" key="23">
    <source>
        <dbReference type="Proteomes" id="UP000024635"/>
    </source>
</evidence>
<keyword evidence="6 15" id="KW-0479">Metal-binding</keyword>
<dbReference type="GO" id="GO:0043171">
    <property type="term" value="P:peptide catabolic process"/>
    <property type="evidence" value="ECO:0007669"/>
    <property type="project" value="TreeGrafter"/>
</dbReference>
<dbReference type="PANTHER" id="PTHR11533">
    <property type="entry name" value="PROTEASE M1 ZINC METALLOPROTEASE"/>
    <property type="match status" value="1"/>
</dbReference>
<feature type="domain" description="ERAP1-like C-terminal" evidence="20">
    <location>
        <begin position="721"/>
        <end position="1038"/>
    </location>
</feature>
<dbReference type="Gene3D" id="1.10.390.10">
    <property type="entry name" value="Neutral Protease Domain 2"/>
    <property type="match status" value="1"/>
</dbReference>
<keyword evidence="8 15" id="KW-0862">Zinc</keyword>
<feature type="domain" description="Aminopeptidase N-like N-terminal" evidence="21">
    <location>
        <begin position="203"/>
        <end position="386"/>
    </location>
</feature>
<dbReference type="Pfam" id="PF11838">
    <property type="entry name" value="ERAP1_C"/>
    <property type="match status" value="1"/>
</dbReference>
<dbReference type="Pfam" id="PF01433">
    <property type="entry name" value="Peptidase_M1"/>
    <property type="match status" value="1"/>
</dbReference>
<evidence type="ECO:0000256" key="1">
    <source>
        <dbReference type="ARBA" id="ARBA00004606"/>
    </source>
</evidence>
<evidence type="ECO:0000256" key="12">
    <source>
        <dbReference type="ARBA" id="ARBA00023136"/>
    </source>
</evidence>
<dbReference type="SUPFAM" id="SSF63737">
    <property type="entry name" value="Leukotriene A4 hydrolase N-terminal domain"/>
    <property type="match status" value="1"/>
</dbReference>
<dbReference type="InterPro" id="IPR027268">
    <property type="entry name" value="Peptidase_M4/M1_CTD_sf"/>
</dbReference>
<comment type="similarity">
    <text evidence="2">Belongs to the peptidase M1 family.</text>
</comment>
<dbReference type="OrthoDB" id="6750768at2759"/>
<evidence type="ECO:0000256" key="9">
    <source>
        <dbReference type="ARBA" id="ARBA00022968"/>
    </source>
</evidence>
<evidence type="ECO:0000313" key="22">
    <source>
        <dbReference type="EMBL" id="EYC29638.1"/>
    </source>
</evidence>
<dbReference type="STRING" id="53326.A0A016VSA9"/>
<comment type="subcellular location">
    <subcellularLocation>
        <location evidence="1">Membrane</location>
        <topology evidence="1">Single-pass type II membrane protein</topology>
    </subcellularLocation>
</comment>
<evidence type="ECO:0000256" key="3">
    <source>
        <dbReference type="ARBA" id="ARBA00022438"/>
    </source>
</evidence>
<name>A0A016VSA9_9BILA</name>
<feature type="compositionally biased region" description="Low complexity" evidence="17">
    <location>
        <begin position="150"/>
        <end position="165"/>
    </location>
</feature>
<evidence type="ECO:0000256" key="7">
    <source>
        <dbReference type="ARBA" id="ARBA00022801"/>
    </source>
</evidence>